<organism evidence="2 3">
    <name type="scientific">Acidiphilium rubrum</name>
    <dbReference type="NCBI Taxonomy" id="526"/>
    <lineage>
        <taxon>Bacteria</taxon>
        <taxon>Pseudomonadati</taxon>
        <taxon>Pseudomonadota</taxon>
        <taxon>Alphaproteobacteria</taxon>
        <taxon>Acetobacterales</taxon>
        <taxon>Acidocellaceae</taxon>
        <taxon>Acidiphilium</taxon>
    </lineage>
</organism>
<dbReference type="Pfam" id="PF13638">
    <property type="entry name" value="PIN_4"/>
    <property type="match status" value="1"/>
</dbReference>
<dbReference type="Gene3D" id="3.40.50.1010">
    <property type="entry name" value="5'-nuclease"/>
    <property type="match status" value="1"/>
</dbReference>
<gene>
    <name evidence="2" type="ORF">SAMN05421828_13418</name>
</gene>
<sequence>MSAVDQGIGEDERPLVVVPDANVLIHGKALVDLPWVELGRSQVEVVFVPPVIRELDKLKTQTGRQNRIARQLSSEIRTLITGSDRRAQIRRADPTVAKRVELRPVMEVLHPALRLEHADQALINYALWLRGEGNDVLLLTDDTICGTTASEFGLSVHFLPEQWLRQPEPDESAKENARLKAEVQRLSAAEPKVELGFRSAEGELLTELQERLTHWPALSEAEIDELIADVQRLCPQATSFERAQPRATDALLDRFERVSQLSVFGRLSVYEPANEEEINRYKTEDYPNWLASVRLLLASMHDRLGAQKEWPLVVAIATNAGTRPAVGALLTIRSQGAIALLNDADLDEDEDNEEQGCAKTAAFELPLPPPPPRGRTKTVDAAGMYRGTGDLFGVSRGLNASAFATASAVPRYLRDFSSPKVRESDAFYWRVGRRDWVETMELECASWRHGQDPLKFALKVRPNEQVATSAAIEICVNVHNIADACMARLPVRFHYENGPTLDKGRALVDLLGRSARARERARV</sequence>
<dbReference type="OrthoDB" id="7056217at2"/>
<proteinExistence type="predicted"/>
<feature type="domain" description="PIN" evidence="1">
    <location>
        <begin position="17"/>
        <end position="155"/>
    </location>
</feature>
<keyword evidence="3" id="KW-1185">Reference proteome</keyword>
<name>A0A8G2CNK4_ACIRU</name>
<evidence type="ECO:0000313" key="2">
    <source>
        <dbReference type="EMBL" id="SIR45681.1"/>
    </source>
</evidence>
<evidence type="ECO:0000259" key="1">
    <source>
        <dbReference type="Pfam" id="PF13638"/>
    </source>
</evidence>
<evidence type="ECO:0000313" key="3">
    <source>
        <dbReference type="Proteomes" id="UP000186308"/>
    </source>
</evidence>
<comment type="caution">
    <text evidence="2">The sequence shown here is derived from an EMBL/GenBank/DDBJ whole genome shotgun (WGS) entry which is preliminary data.</text>
</comment>
<accession>A0A8G2CNK4</accession>
<dbReference type="InterPro" id="IPR002716">
    <property type="entry name" value="PIN_dom"/>
</dbReference>
<dbReference type="RefSeq" id="WP_076454737.1">
    <property type="nucleotide sequence ID" value="NZ_FTNE01000034.1"/>
</dbReference>
<dbReference type="EMBL" id="FTNE01000034">
    <property type="protein sequence ID" value="SIR45681.1"/>
    <property type="molecule type" value="Genomic_DNA"/>
</dbReference>
<protein>
    <submittedName>
        <fullName evidence="2">PIN domain-containing protein</fullName>
    </submittedName>
</protein>
<reference evidence="2 3" key="1">
    <citation type="submission" date="2017-01" db="EMBL/GenBank/DDBJ databases">
        <authorList>
            <person name="Varghese N."/>
            <person name="Submissions S."/>
        </authorList>
    </citation>
    <scope>NUCLEOTIDE SEQUENCE [LARGE SCALE GENOMIC DNA]</scope>
    <source>
        <strain evidence="2 3">ATCC 35905</strain>
    </source>
</reference>
<dbReference type="AlphaFoldDB" id="A0A8G2CNK4"/>
<dbReference type="Proteomes" id="UP000186308">
    <property type="component" value="Unassembled WGS sequence"/>
</dbReference>